<name>X0YXF1_9ZZZZ</name>
<dbReference type="AlphaFoldDB" id="X0YXF1"/>
<evidence type="ECO:0000313" key="1">
    <source>
        <dbReference type="EMBL" id="GAG51237.1"/>
    </source>
</evidence>
<accession>X0YXF1</accession>
<organism evidence="1">
    <name type="scientific">marine sediment metagenome</name>
    <dbReference type="NCBI Taxonomy" id="412755"/>
    <lineage>
        <taxon>unclassified sequences</taxon>
        <taxon>metagenomes</taxon>
        <taxon>ecological metagenomes</taxon>
    </lineage>
</organism>
<reference evidence="1" key="1">
    <citation type="journal article" date="2014" name="Front. Microbiol.">
        <title>High frequency of phylogenetically diverse reductive dehalogenase-homologous genes in deep subseafloor sedimentary metagenomes.</title>
        <authorList>
            <person name="Kawai M."/>
            <person name="Futagami T."/>
            <person name="Toyoda A."/>
            <person name="Takaki Y."/>
            <person name="Nishi S."/>
            <person name="Hori S."/>
            <person name="Arai W."/>
            <person name="Tsubouchi T."/>
            <person name="Morono Y."/>
            <person name="Uchiyama I."/>
            <person name="Ito T."/>
            <person name="Fujiyama A."/>
            <person name="Inagaki F."/>
            <person name="Takami H."/>
        </authorList>
    </citation>
    <scope>NUCLEOTIDE SEQUENCE</scope>
    <source>
        <strain evidence="1">Expedition CK06-06</strain>
    </source>
</reference>
<dbReference type="EMBL" id="BARS01057433">
    <property type="protein sequence ID" value="GAG51237.1"/>
    <property type="molecule type" value="Genomic_DNA"/>
</dbReference>
<proteinExistence type="predicted"/>
<protein>
    <submittedName>
        <fullName evidence="1">Uncharacterized protein</fullName>
    </submittedName>
</protein>
<comment type="caution">
    <text evidence="1">The sequence shown here is derived from an EMBL/GenBank/DDBJ whole genome shotgun (WGS) entry which is preliminary data.</text>
</comment>
<feature type="non-terminal residue" evidence="1">
    <location>
        <position position="1"/>
    </location>
</feature>
<gene>
    <name evidence="1" type="ORF">S01H1_84206</name>
</gene>
<sequence length="50" mass="5871">DISYQLNGILHVPVRGKKDERGCRTVARGQQIVLYELQSSRWPRVFTNVW</sequence>